<reference evidence="2 3" key="2">
    <citation type="journal article" date="2009" name="PLoS ONE">
        <title>An integrated genetic and cytogenetic map of the cucumber genome.</title>
        <authorList>
            <person name="Ren Y."/>
            <person name="Zhang Z."/>
            <person name="Liu J."/>
            <person name="Staub J.E."/>
            <person name="Han Y."/>
            <person name="Cheng Z."/>
            <person name="Li X."/>
            <person name="Lu J."/>
            <person name="Miao H."/>
            <person name="Kang H."/>
            <person name="Xie B."/>
            <person name="Gu X."/>
            <person name="Wang X."/>
            <person name="Du Y."/>
            <person name="Jin W."/>
            <person name="Huang S."/>
        </authorList>
    </citation>
    <scope>NUCLEOTIDE SEQUENCE [LARGE SCALE GENOMIC DNA]</scope>
    <source>
        <strain evidence="3">cv. 9930</strain>
    </source>
</reference>
<dbReference type="Gramene" id="KGN62038">
    <property type="protein sequence ID" value="KGN62038"/>
    <property type="gene ID" value="Csa_2G292190"/>
</dbReference>
<evidence type="ECO:0008006" key="4">
    <source>
        <dbReference type="Google" id="ProtNLM"/>
    </source>
</evidence>
<name>A0A0A0LJU7_CUCSA</name>
<dbReference type="PANTHER" id="PTHR36734:SF1">
    <property type="entry name" value="OS02G0815300 PROTEIN"/>
    <property type="match status" value="1"/>
</dbReference>
<dbReference type="OMA" id="HCEHTSH"/>
<reference evidence="2 3" key="1">
    <citation type="journal article" date="2009" name="Nat. Genet.">
        <title>The genome of the cucumber, Cucumis sativus L.</title>
        <authorList>
            <person name="Huang S."/>
            <person name="Li R."/>
            <person name="Zhang Z."/>
            <person name="Li L."/>
            <person name="Gu X."/>
            <person name="Fan W."/>
            <person name="Lucas W.J."/>
            <person name="Wang X."/>
            <person name="Xie B."/>
            <person name="Ni P."/>
            <person name="Ren Y."/>
            <person name="Zhu H."/>
            <person name="Li J."/>
            <person name="Lin K."/>
            <person name="Jin W."/>
            <person name="Fei Z."/>
            <person name="Li G."/>
            <person name="Staub J."/>
            <person name="Kilian A."/>
            <person name="van der Vossen E.A."/>
            <person name="Wu Y."/>
            <person name="Guo J."/>
            <person name="He J."/>
            <person name="Jia Z."/>
            <person name="Ren Y."/>
            <person name="Tian G."/>
            <person name="Lu Y."/>
            <person name="Ruan J."/>
            <person name="Qian W."/>
            <person name="Wang M."/>
            <person name="Huang Q."/>
            <person name="Li B."/>
            <person name="Xuan Z."/>
            <person name="Cao J."/>
            <person name="Asan"/>
            <person name="Wu Z."/>
            <person name="Zhang J."/>
            <person name="Cai Q."/>
            <person name="Bai Y."/>
            <person name="Zhao B."/>
            <person name="Han Y."/>
            <person name="Li Y."/>
            <person name="Li X."/>
            <person name="Wang S."/>
            <person name="Shi Q."/>
            <person name="Liu S."/>
            <person name="Cho W.K."/>
            <person name="Kim J.Y."/>
            <person name="Xu Y."/>
            <person name="Heller-Uszynska K."/>
            <person name="Miao H."/>
            <person name="Cheng Z."/>
            <person name="Zhang S."/>
            <person name="Wu J."/>
            <person name="Yang Y."/>
            <person name="Kang H."/>
            <person name="Li M."/>
            <person name="Liang H."/>
            <person name="Ren X."/>
            <person name="Shi Z."/>
            <person name="Wen M."/>
            <person name="Jian M."/>
            <person name="Yang H."/>
            <person name="Zhang G."/>
            <person name="Yang Z."/>
            <person name="Chen R."/>
            <person name="Liu S."/>
            <person name="Li J."/>
            <person name="Ma L."/>
            <person name="Liu H."/>
            <person name="Zhou Y."/>
            <person name="Zhao J."/>
            <person name="Fang X."/>
            <person name="Li G."/>
            <person name="Fang L."/>
            <person name="Li Y."/>
            <person name="Liu D."/>
            <person name="Zheng H."/>
            <person name="Zhang Y."/>
            <person name="Qin N."/>
            <person name="Li Z."/>
            <person name="Yang G."/>
            <person name="Yang S."/>
            <person name="Bolund L."/>
            <person name="Kristiansen K."/>
            <person name="Zheng H."/>
            <person name="Li S."/>
            <person name="Zhang X."/>
            <person name="Yang H."/>
            <person name="Wang J."/>
            <person name="Sun R."/>
            <person name="Zhang B."/>
            <person name="Jiang S."/>
            <person name="Wang J."/>
            <person name="Du Y."/>
            <person name="Li S."/>
        </authorList>
    </citation>
    <scope>NUCLEOTIDE SEQUENCE [LARGE SCALE GENOMIC DNA]</scope>
    <source>
        <strain evidence="3">cv. 9930</strain>
    </source>
</reference>
<dbReference type="Proteomes" id="UP000029981">
    <property type="component" value="Chromosome 2"/>
</dbReference>
<dbReference type="GO" id="GO:0009534">
    <property type="term" value="C:chloroplast thylakoid"/>
    <property type="evidence" value="ECO:0000318"/>
    <property type="project" value="GO_Central"/>
</dbReference>
<dbReference type="OrthoDB" id="782330at2759"/>
<dbReference type="KEGG" id="csv:101208092"/>
<dbReference type="AlphaFoldDB" id="A0A0A0LJU7"/>
<evidence type="ECO:0000256" key="1">
    <source>
        <dbReference type="SAM" id="Coils"/>
    </source>
</evidence>
<proteinExistence type="predicted"/>
<keyword evidence="3" id="KW-1185">Reference proteome</keyword>
<sequence length="167" mass="17529">MASTAISPALQILRPRCRLSNTVRAAAVKSPSESLSASRTRRQTLLFLTATATAAVVGRENPSMAEDIPLFGLRKKLKKVEEEAEEIVREGFEAAEKGLETAERGIVTAEKGIIAAEREIETAEKEIETAVNFGALSQAGAVAGAEVVGVLIATSIVNGILGPEGQS</sequence>
<dbReference type="EMBL" id="CM002923">
    <property type="protein sequence ID" value="KGN62038.1"/>
    <property type="molecule type" value="Genomic_DNA"/>
</dbReference>
<evidence type="ECO:0000313" key="2">
    <source>
        <dbReference type="EMBL" id="KGN62038.1"/>
    </source>
</evidence>
<feature type="coiled-coil region" evidence="1">
    <location>
        <begin position="70"/>
        <end position="133"/>
    </location>
</feature>
<reference evidence="2 3" key="4">
    <citation type="journal article" date="2011" name="BMC Genomics">
        <title>RNA-Seq improves annotation of protein-coding genes in the cucumber genome.</title>
        <authorList>
            <person name="Li Z."/>
            <person name="Zhang Z."/>
            <person name="Yan P."/>
            <person name="Huang S."/>
            <person name="Fei Z."/>
            <person name="Lin K."/>
        </authorList>
    </citation>
    <scope>NUCLEOTIDE SEQUENCE [LARGE SCALE GENOMIC DNA]</scope>
    <source>
        <strain evidence="3">cv. 9930</strain>
    </source>
</reference>
<organism evidence="2 3">
    <name type="scientific">Cucumis sativus</name>
    <name type="common">Cucumber</name>
    <dbReference type="NCBI Taxonomy" id="3659"/>
    <lineage>
        <taxon>Eukaryota</taxon>
        <taxon>Viridiplantae</taxon>
        <taxon>Streptophyta</taxon>
        <taxon>Embryophyta</taxon>
        <taxon>Tracheophyta</taxon>
        <taxon>Spermatophyta</taxon>
        <taxon>Magnoliopsida</taxon>
        <taxon>eudicotyledons</taxon>
        <taxon>Gunneridae</taxon>
        <taxon>Pentapetalae</taxon>
        <taxon>rosids</taxon>
        <taxon>fabids</taxon>
        <taxon>Cucurbitales</taxon>
        <taxon>Cucurbitaceae</taxon>
        <taxon>Benincaseae</taxon>
        <taxon>Cucumis</taxon>
    </lineage>
</organism>
<dbReference type="STRING" id="3659.A0A0A0LJU7"/>
<dbReference type="eggNOG" id="ENOG502S113">
    <property type="taxonomic scope" value="Eukaryota"/>
</dbReference>
<reference evidence="2 3" key="3">
    <citation type="journal article" date="2010" name="BMC Genomics">
        <title>Transcriptome sequencing and comparative analysis of cucumber flowers with different sex types.</title>
        <authorList>
            <person name="Guo S."/>
            <person name="Zheng Y."/>
            <person name="Joung J.G."/>
            <person name="Liu S."/>
            <person name="Zhang Z."/>
            <person name="Crasta O.R."/>
            <person name="Sobral B.W."/>
            <person name="Xu Y."/>
            <person name="Huang S."/>
            <person name="Fei Z."/>
        </authorList>
    </citation>
    <scope>NUCLEOTIDE SEQUENCE [LARGE SCALE GENOMIC DNA]</scope>
    <source>
        <strain evidence="3">cv. 9930</strain>
    </source>
</reference>
<evidence type="ECO:0000313" key="3">
    <source>
        <dbReference type="Proteomes" id="UP000029981"/>
    </source>
</evidence>
<accession>A0A0A0LJU7</accession>
<gene>
    <name evidence="2" type="ORF">Csa_2G292190</name>
</gene>
<protein>
    <recommendedName>
        <fullName evidence="4">Synechocystis YCF37</fullName>
    </recommendedName>
</protein>
<dbReference type="PANTHER" id="PTHR36734">
    <property type="entry name" value="YCF37-LIKE PROTEIN"/>
    <property type="match status" value="1"/>
</dbReference>
<keyword evidence="1" id="KW-0175">Coiled coil</keyword>